<feature type="domain" description="PD(D/E)XK endonuclease" evidence="1">
    <location>
        <begin position="1"/>
        <end position="131"/>
    </location>
</feature>
<dbReference type="GO" id="GO:0003676">
    <property type="term" value="F:nucleic acid binding"/>
    <property type="evidence" value="ECO:0007669"/>
    <property type="project" value="InterPro"/>
</dbReference>
<dbReference type="RefSeq" id="WP_179262297.1">
    <property type="nucleotide sequence ID" value="NZ_CP058601.1"/>
</dbReference>
<dbReference type="InterPro" id="IPR021671">
    <property type="entry name" value="PD(D/E)XK_Endonuc"/>
</dbReference>
<name>A0A7D5GTI5_9EURY</name>
<evidence type="ECO:0000313" key="2">
    <source>
        <dbReference type="EMBL" id="QLG50109.1"/>
    </source>
</evidence>
<dbReference type="AlphaFoldDB" id="A0A7D5GTI5"/>
<keyword evidence="3" id="KW-1185">Reference proteome</keyword>
<dbReference type="OrthoDB" id="350649at2157"/>
<proteinExistence type="predicted"/>
<dbReference type="Proteomes" id="UP000509241">
    <property type="component" value="Chromosome"/>
</dbReference>
<dbReference type="InterPro" id="IPR011856">
    <property type="entry name" value="tRNA_endonuc-like_dom_sf"/>
</dbReference>
<organism evidence="2 3">
    <name type="scientific">Natrinema halophilum</name>
    <dbReference type="NCBI Taxonomy" id="1699371"/>
    <lineage>
        <taxon>Archaea</taxon>
        <taxon>Methanobacteriati</taxon>
        <taxon>Methanobacteriota</taxon>
        <taxon>Stenosarchaea group</taxon>
        <taxon>Halobacteria</taxon>
        <taxon>Halobacteriales</taxon>
        <taxon>Natrialbaceae</taxon>
        <taxon>Natrinema</taxon>
    </lineage>
</organism>
<sequence length="136" mass="15546">MNTKQVGDETEARIITALIAEGYSVSLPFGDNDKYDLVLDTGKRFLRVQCKTGWVEGNVVRFKTASKTTTDGDMTMEDYDGEIDAFAVRCKENNELYWVPIEDCGKKSTYLRLTEPKIDHPNVNHAETYRFEVRLP</sequence>
<protein>
    <recommendedName>
        <fullName evidence="1">PD(D/E)XK endonuclease domain-containing protein</fullName>
    </recommendedName>
</protein>
<gene>
    <name evidence="2" type="ORF">HYG82_15210</name>
</gene>
<evidence type="ECO:0000313" key="3">
    <source>
        <dbReference type="Proteomes" id="UP000509241"/>
    </source>
</evidence>
<reference evidence="2 3" key="1">
    <citation type="submission" date="2020-07" db="EMBL/GenBank/DDBJ databases">
        <authorList>
            <person name="Cui H."/>
        </authorList>
    </citation>
    <scope>NUCLEOTIDE SEQUENCE [LARGE SCALE GENOMIC DNA]</scope>
    <source>
        <strain evidence="2 3">YPL8</strain>
    </source>
</reference>
<accession>A0A7D5GTI5</accession>
<evidence type="ECO:0000259" key="1">
    <source>
        <dbReference type="Pfam" id="PF11645"/>
    </source>
</evidence>
<dbReference type="Gene3D" id="3.40.1350.10">
    <property type="match status" value="1"/>
</dbReference>
<dbReference type="KEGG" id="haly:HYG82_15210"/>
<dbReference type="EMBL" id="CP058601">
    <property type="protein sequence ID" value="QLG50109.1"/>
    <property type="molecule type" value="Genomic_DNA"/>
</dbReference>
<dbReference type="GeneID" id="56034667"/>
<dbReference type="Pfam" id="PF11645">
    <property type="entry name" value="PDDEXK_5"/>
    <property type="match status" value="1"/>
</dbReference>